<dbReference type="AlphaFoldDB" id="A0AA96WLE2"/>
<accession>A0AA96WLE2</accession>
<evidence type="ECO:0000313" key="1">
    <source>
        <dbReference type="EMBL" id="WNZ27643.1"/>
    </source>
</evidence>
<gene>
    <name evidence="1" type="ORF">HJG54_32860</name>
</gene>
<dbReference type="RefSeq" id="WP_316436056.1">
    <property type="nucleotide sequence ID" value="NZ_CP053587.1"/>
</dbReference>
<reference evidence="1" key="1">
    <citation type="submission" date="2020-05" db="EMBL/GenBank/DDBJ databases">
        <authorList>
            <person name="Zhu T."/>
            <person name="Keshari N."/>
            <person name="Lu X."/>
        </authorList>
    </citation>
    <scope>NUCLEOTIDE SEQUENCE</scope>
    <source>
        <strain evidence="1">NK1-12</strain>
    </source>
</reference>
<sequence length="114" mass="12989">MEHFVDLSHLIQTHPERIRLELTYQHPATSSGAEASSSPMELSVKIPPDLSLVLGMQLDICLTSGFGEFQIVTDRSQKHKVRLLMKAGRSYNVYIPDQDLAPIVRWLQQVQKYL</sequence>
<proteinExistence type="predicted"/>
<name>A0AA96WLE2_9CYAN</name>
<organism evidence="1">
    <name type="scientific">Leptolyngbya sp. NK1-12</name>
    <dbReference type="NCBI Taxonomy" id="2547451"/>
    <lineage>
        <taxon>Bacteria</taxon>
        <taxon>Bacillati</taxon>
        <taxon>Cyanobacteriota</taxon>
        <taxon>Cyanophyceae</taxon>
        <taxon>Leptolyngbyales</taxon>
        <taxon>Leptolyngbyaceae</taxon>
        <taxon>Leptolyngbya group</taxon>
        <taxon>Leptolyngbya</taxon>
    </lineage>
</organism>
<protein>
    <submittedName>
        <fullName evidence="1">Uncharacterized protein</fullName>
    </submittedName>
</protein>
<dbReference type="EMBL" id="CP053587">
    <property type="protein sequence ID" value="WNZ27643.1"/>
    <property type="molecule type" value="Genomic_DNA"/>
</dbReference>